<feature type="region of interest" description="Disordered" evidence="1">
    <location>
        <begin position="30"/>
        <end position="54"/>
    </location>
</feature>
<gene>
    <name evidence="3" type="ORF">GCM10010411_68230</name>
</gene>
<name>A0ABN3QC49_9ACTN</name>
<evidence type="ECO:0000256" key="1">
    <source>
        <dbReference type="SAM" id="MobiDB-lite"/>
    </source>
</evidence>
<keyword evidence="2" id="KW-1133">Transmembrane helix</keyword>
<feature type="transmembrane region" description="Helical" evidence="2">
    <location>
        <begin position="415"/>
        <end position="434"/>
    </location>
</feature>
<sequence>MDRASVVRYMIALAALLGLGTMILHSPAPSHAGAAPATTPPSTTTPAAATGTVRPGAPVPTVIIGVPGLRWNDITETGTPALWGLTGKGGAGALSVRTTRPNTCPMDGWLTLSAGQRARLANADCALPSVPVVAPQTSGGVAPPAGGALAPGWPSIKNDNADSSYHAQVGLLGDAAHKGGQCTTAVGPGAVFGLANGSGKVDHYVTSAEKATAADWTRCALTAVDVDDVFRVFVSAGVDSEGVQVPVAAAKRRAAAATADRHVSKVLAGIPANATVLVAGLADVGPRAHLRVGIAAGSSYKPGILTSPATRQTALITLTDLTATTLHLLGLPKPQAAVGAVWRSEPSEGGTAERVDSLIEQDVAAQAIRNVQSLYFWVLGGTQLLGYGLAALVLRRRRKAPDSRAKILAGTRFMALFSGSVPCASFLCGLVPWWKASHPSPVLVLTLLGFSGLLTALALAGPWRRSVTAPSLVIAGATALVLALDVMTGSRLQMDTLMGYTATVAGRFYGFGNQAFSLFAVASILTAAWLAEYPLRAGRTLAAVALVAGIGVLAVAIDGLPAWGADFGGVLAMVPGFAILGLMLSGRRVSALKVGLFCLVAAVLVLLISYVNARSANPTHLGRFWQDLVNGDAWGIVARKFTSMVGSLDRLPYTIAVAVAVAFLFFVLIRPTSRQASLMERAYVRSGTMRPALICSLTVGVIGTLVNDSGVVIISVAFSLAIPLMLAASIRALELDARNGGTPGPARPEPRSAPAGPPPA</sequence>
<comment type="caution">
    <text evidence="3">The sequence shown here is derived from an EMBL/GenBank/DDBJ whole genome shotgun (WGS) entry which is preliminary data.</text>
</comment>
<feature type="transmembrane region" description="Helical" evidence="2">
    <location>
        <begin position="712"/>
        <end position="733"/>
    </location>
</feature>
<proteinExistence type="predicted"/>
<organism evidence="3 4">
    <name type="scientific">Actinomadura fulvescens</name>
    <dbReference type="NCBI Taxonomy" id="46160"/>
    <lineage>
        <taxon>Bacteria</taxon>
        <taxon>Bacillati</taxon>
        <taxon>Actinomycetota</taxon>
        <taxon>Actinomycetes</taxon>
        <taxon>Streptosporangiales</taxon>
        <taxon>Thermomonosporaceae</taxon>
        <taxon>Actinomadura</taxon>
    </lineage>
</organism>
<feature type="region of interest" description="Disordered" evidence="1">
    <location>
        <begin position="739"/>
        <end position="760"/>
    </location>
</feature>
<evidence type="ECO:0000256" key="2">
    <source>
        <dbReference type="SAM" id="Phobius"/>
    </source>
</evidence>
<accession>A0ABN3QC49</accession>
<evidence type="ECO:0000313" key="4">
    <source>
        <dbReference type="Proteomes" id="UP001501509"/>
    </source>
</evidence>
<dbReference type="Proteomes" id="UP001501509">
    <property type="component" value="Unassembled WGS sequence"/>
</dbReference>
<dbReference type="Gene3D" id="3.40.720.10">
    <property type="entry name" value="Alkaline Phosphatase, subunit A"/>
    <property type="match status" value="1"/>
</dbReference>
<feature type="transmembrane region" description="Helical" evidence="2">
    <location>
        <begin position="651"/>
        <end position="669"/>
    </location>
</feature>
<feature type="transmembrane region" description="Helical" evidence="2">
    <location>
        <begin position="508"/>
        <end position="530"/>
    </location>
</feature>
<feature type="transmembrane region" description="Helical" evidence="2">
    <location>
        <begin position="689"/>
        <end position="706"/>
    </location>
</feature>
<feature type="transmembrane region" description="Helical" evidence="2">
    <location>
        <begin position="563"/>
        <end position="584"/>
    </location>
</feature>
<keyword evidence="2" id="KW-0812">Transmembrane</keyword>
<feature type="transmembrane region" description="Helical" evidence="2">
    <location>
        <begin position="440"/>
        <end position="460"/>
    </location>
</feature>
<dbReference type="EMBL" id="BAAATD010000010">
    <property type="protein sequence ID" value="GAA2622524.1"/>
    <property type="molecule type" value="Genomic_DNA"/>
</dbReference>
<reference evidence="3 4" key="1">
    <citation type="journal article" date="2019" name="Int. J. Syst. Evol. Microbiol.">
        <title>The Global Catalogue of Microorganisms (GCM) 10K type strain sequencing project: providing services to taxonomists for standard genome sequencing and annotation.</title>
        <authorList>
            <consortium name="The Broad Institute Genomics Platform"/>
            <consortium name="The Broad Institute Genome Sequencing Center for Infectious Disease"/>
            <person name="Wu L."/>
            <person name="Ma J."/>
        </authorList>
    </citation>
    <scope>NUCLEOTIDE SEQUENCE [LARGE SCALE GENOMIC DNA]</scope>
    <source>
        <strain evidence="3 4">JCM 6833</strain>
    </source>
</reference>
<feature type="transmembrane region" description="Helical" evidence="2">
    <location>
        <begin position="591"/>
        <end position="611"/>
    </location>
</feature>
<feature type="transmembrane region" description="Helical" evidence="2">
    <location>
        <begin position="537"/>
        <end position="557"/>
    </location>
</feature>
<evidence type="ECO:0000313" key="3">
    <source>
        <dbReference type="EMBL" id="GAA2622524.1"/>
    </source>
</evidence>
<feature type="transmembrane region" description="Helical" evidence="2">
    <location>
        <begin position="467"/>
        <end position="488"/>
    </location>
</feature>
<dbReference type="InterPro" id="IPR017850">
    <property type="entry name" value="Alkaline_phosphatase_core_sf"/>
</dbReference>
<keyword evidence="4" id="KW-1185">Reference proteome</keyword>
<keyword evidence="2" id="KW-0472">Membrane</keyword>
<feature type="transmembrane region" description="Helical" evidence="2">
    <location>
        <begin position="374"/>
        <end position="394"/>
    </location>
</feature>
<dbReference type="SUPFAM" id="SSF53649">
    <property type="entry name" value="Alkaline phosphatase-like"/>
    <property type="match status" value="1"/>
</dbReference>
<protein>
    <submittedName>
        <fullName evidence="3">Uncharacterized protein</fullName>
    </submittedName>
</protein>
<dbReference type="RefSeq" id="WP_344546593.1">
    <property type="nucleotide sequence ID" value="NZ_BAAATD010000010.1"/>
</dbReference>